<name>A0A150G068_GONPE</name>
<evidence type="ECO:0000256" key="1">
    <source>
        <dbReference type="SAM" id="MobiDB-lite"/>
    </source>
</evidence>
<comment type="caution">
    <text evidence="2">The sequence shown here is derived from an EMBL/GenBank/DDBJ whole genome shotgun (WGS) entry which is preliminary data.</text>
</comment>
<protein>
    <submittedName>
        <fullName evidence="2">Uncharacterized protein</fullName>
    </submittedName>
</protein>
<dbReference type="STRING" id="33097.A0A150G068"/>
<organism evidence="2 3">
    <name type="scientific">Gonium pectorale</name>
    <name type="common">Green alga</name>
    <dbReference type="NCBI Taxonomy" id="33097"/>
    <lineage>
        <taxon>Eukaryota</taxon>
        <taxon>Viridiplantae</taxon>
        <taxon>Chlorophyta</taxon>
        <taxon>core chlorophytes</taxon>
        <taxon>Chlorophyceae</taxon>
        <taxon>CS clade</taxon>
        <taxon>Chlamydomonadales</taxon>
        <taxon>Volvocaceae</taxon>
        <taxon>Gonium</taxon>
    </lineage>
</organism>
<sequence length="356" mass="36208">MRDDGAEQPLGHDTHGTAAAEAAHDAGGAGTQSGFAGGVAGGVDQPLDAAAAGGSMRLLGVKLVEAGQFAGKFMARIKMSSAFPLAAPRNITVGHFATAAEASRARDLAHVVLHRCQQGGTGLNCPASSYCLEDVIQMARTLATLGCLPLGEQELRAQARVNAEHLGINARNAATGAGAGALHGTSNAAGQSAAAAVDAGSGETALKPLGVWSAPEVDPQHGGGSAFYAVVPAGPMTWHTEPFDSADAAARFYDQVCLGLVGSAAQRLINQPPGSHSTAECQRAVARLQALGMQPAEAVADAREWALAAGCRAEPPLSEMELQQVFQRADGRDTLPLLLAPPDLRLAARAAPGELL</sequence>
<dbReference type="OrthoDB" id="553027at2759"/>
<feature type="compositionally biased region" description="Basic and acidic residues" evidence="1">
    <location>
        <begin position="1"/>
        <end position="15"/>
    </location>
</feature>
<feature type="region of interest" description="Disordered" evidence="1">
    <location>
        <begin position="1"/>
        <end position="28"/>
    </location>
</feature>
<accession>A0A150G068</accession>
<dbReference type="AlphaFoldDB" id="A0A150G068"/>
<proteinExistence type="predicted"/>
<evidence type="ECO:0000313" key="2">
    <source>
        <dbReference type="EMBL" id="KXZ43273.1"/>
    </source>
</evidence>
<reference evidence="3" key="1">
    <citation type="journal article" date="2016" name="Nat. Commun.">
        <title>The Gonium pectorale genome demonstrates co-option of cell cycle regulation during the evolution of multicellularity.</title>
        <authorList>
            <person name="Hanschen E.R."/>
            <person name="Marriage T.N."/>
            <person name="Ferris P.J."/>
            <person name="Hamaji T."/>
            <person name="Toyoda A."/>
            <person name="Fujiyama A."/>
            <person name="Neme R."/>
            <person name="Noguchi H."/>
            <person name="Minakuchi Y."/>
            <person name="Suzuki M."/>
            <person name="Kawai-Toyooka H."/>
            <person name="Smith D.R."/>
            <person name="Sparks H."/>
            <person name="Anderson J."/>
            <person name="Bakaric R."/>
            <person name="Luria V."/>
            <person name="Karger A."/>
            <person name="Kirschner M.W."/>
            <person name="Durand P.M."/>
            <person name="Michod R.E."/>
            <person name="Nozaki H."/>
            <person name="Olson B.J."/>
        </authorList>
    </citation>
    <scope>NUCLEOTIDE SEQUENCE [LARGE SCALE GENOMIC DNA]</scope>
    <source>
        <strain evidence="3">NIES-2863</strain>
    </source>
</reference>
<dbReference type="Proteomes" id="UP000075714">
    <property type="component" value="Unassembled WGS sequence"/>
</dbReference>
<gene>
    <name evidence="2" type="ORF">GPECTOR_96g739</name>
</gene>
<evidence type="ECO:0000313" key="3">
    <source>
        <dbReference type="Proteomes" id="UP000075714"/>
    </source>
</evidence>
<dbReference type="EMBL" id="LSYV01000097">
    <property type="protein sequence ID" value="KXZ43273.1"/>
    <property type="molecule type" value="Genomic_DNA"/>
</dbReference>
<keyword evidence="3" id="KW-1185">Reference proteome</keyword>